<dbReference type="Proteomes" id="UP000224006">
    <property type="component" value="Chromosome VII"/>
</dbReference>
<gene>
    <name evidence="3" type="ORF">BESB_078010</name>
</gene>
<organism evidence="3 4">
    <name type="scientific">Besnoitia besnoiti</name>
    <name type="common">Apicomplexan protozoan</name>
    <dbReference type="NCBI Taxonomy" id="94643"/>
    <lineage>
        <taxon>Eukaryota</taxon>
        <taxon>Sar</taxon>
        <taxon>Alveolata</taxon>
        <taxon>Apicomplexa</taxon>
        <taxon>Conoidasida</taxon>
        <taxon>Coccidia</taxon>
        <taxon>Eucoccidiorida</taxon>
        <taxon>Eimeriorina</taxon>
        <taxon>Sarcocystidae</taxon>
        <taxon>Besnoitia</taxon>
    </lineage>
</organism>
<protein>
    <submittedName>
        <fullName evidence="3">Uncharacterized protein</fullName>
    </submittedName>
</protein>
<sequence length="410" mass="44156">MARSSSLRVAAFFFMAALAYPGCAAPVAERSQKPADAKKADGTESADLTDDGSFSIVTNEGPLPYPVEKMQGPPLSQCDSDHVGAGFTAVAFEGNLVWTAAKYPAALSNSTVLTIEVQDATKEDTADRPILFVYRNDTRSDYKAGEPISFAFCAKIPENKNITQYGLHTRLNIGAVHVQGGTQRPESYIGLTEVESGINEYSKLRVRMFPIVTVEQTTEDSASTEESPGATGKARVSKYEAACNFASVDEEGFIGVATEVAVGLPSALDPTQLPKPTYLTVRMDDITTDEDEPQAVALFSSDITQWYEKGAPLTALLCAKLPDHGESIMYRVVSILKLGGEERTQGAKEATSASNHEKTAEESSEETSEEDDLLTTLRQGDFVGTTMVVVLPDKVDYTATVNLEAYKPEA</sequence>
<feature type="signal peptide" evidence="2">
    <location>
        <begin position="1"/>
        <end position="24"/>
    </location>
</feature>
<reference evidence="3 4" key="1">
    <citation type="submission" date="2017-09" db="EMBL/GenBank/DDBJ databases">
        <title>Genome sequencing of Besnoitia besnoiti strain Bb-Ger1.</title>
        <authorList>
            <person name="Schares G."/>
            <person name="Venepally P."/>
            <person name="Lorenzi H.A."/>
        </authorList>
    </citation>
    <scope>NUCLEOTIDE SEQUENCE [LARGE SCALE GENOMIC DNA]</scope>
    <source>
        <strain evidence="3 4">Bb-Ger1</strain>
    </source>
</reference>
<dbReference type="OrthoDB" id="329423at2759"/>
<feature type="region of interest" description="Disordered" evidence="1">
    <location>
        <begin position="344"/>
        <end position="372"/>
    </location>
</feature>
<feature type="chain" id="PRO_5012382913" evidence="2">
    <location>
        <begin position="25"/>
        <end position="410"/>
    </location>
</feature>
<dbReference type="EMBL" id="NWUJ01000008">
    <property type="protein sequence ID" value="PFH33584.1"/>
    <property type="molecule type" value="Genomic_DNA"/>
</dbReference>
<dbReference type="GeneID" id="40312727"/>
<evidence type="ECO:0000313" key="4">
    <source>
        <dbReference type="Proteomes" id="UP000224006"/>
    </source>
</evidence>
<evidence type="ECO:0000256" key="1">
    <source>
        <dbReference type="SAM" id="MobiDB-lite"/>
    </source>
</evidence>
<feature type="compositionally biased region" description="Acidic residues" evidence="1">
    <location>
        <begin position="362"/>
        <end position="372"/>
    </location>
</feature>
<proteinExistence type="predicted"/>
<comment type="caution">
    <text evidence="3">The sequence shown here is derived from an EMBL/GenBank/DDBJ whole genome shotgun (WGS) entry which is preliminary data.</text>
</comment>
<name>A0A2A9M8T0_BESBE</name>
<accession>A0A2A9M8T0</accession>
<dbReference type="VEuPathDB" id="ToxoDB:BESB_078010"/>
<feature type="region of interest" description="Disordered" evidence="1">
    <location>
        <begin position="30"/>
        <end position="53"/>
    </location>
</feature>
<dbReference type="RefSeq" id="XP_029217593.1">
    <property type="nucleotide sequence ID" value="XM_029366162.1"/>
</dbReference>
<feature type="compositionally biased region" description="Basic and acidic residues" evidence="1">
    <location>
        <begin position="30"/>
        <end position="42"/>
    </location>
</feature>
<keyword evidence="2" id="KW-0732">Signal</keyword>
<evidence type="ECO:0000313" key="3">
    <source>
        <dbReference type="EMBL" id="PFH33584.1"/>
    </source>
</evidence>
<dbReference type="KEGG" id="bbes:BESB_078010"/>
<evidence type="ECO:0000256" key="2">
    <source>
        <dbReference type="SAM" id="SignalP"/>
    </source>
</evidence>
<dbReference type="AlphaFoldDB" id="A0A2A9M8T0"/>
<keyword evidence="4" id="KW-1185">Reference proteome</keyword>